<dbReference type="PANTHER" id="PTHR40621:SF11">
    <property type="entry name" value="TRANSCRIPTION FACTOR KAPC-RELATED"/>
    <property type="match status" value="1"/>
</dbReference>
<comment type="function">
    <text evidence="1">Putative transcription factor.</text>
</comment>
<keyword evidence="6" id="KW-0804">Transcription</keyword>
<feature type="compositionally biased region" description="Basic and acidic residues" evidence="9">
    <location>
        <begin position="1"/>
        <end position="18"/>
    </location>
</feature>
<evidence type="ECO:0000256" key="1">
    <source>
        <dbReference type="ARBA" id="ARBA00004049"/>
    </source>
</evidence>
<keyword evidence="5" id="KW-0238">DNA-binding</keyword>
<dbReference type="Proteomes" id="UP000275078">
    <property type="component" value="Unassembled WGS sequence"/>
</dbReference>
<evidence type="ECO:0000313" key="12">
    <source>
        <dbReference type="Proteomes" id="UP000275078"/>
    </source>
</evidence>
<gene>
    <name evidence="11" type="ORF">BJ508DRAFT_414575</name>
</gene>
<dbReference type="InterPro" id="IPR004827">
    <property type="entry name" value="bZIP"/>
</dbReference>
<evidence type="ECO:0000259" key="10">
    <source>
        <dbReference type="PROSITE" id="PS00036"/>
    </source>
</evidence>
<dbReference type="EMBL" id="ML119676">
    <property type="protein sequence ID" value="RPA81863.1"/>
    <property type="molecule type" value="Genomic_DNA"/>
</dbReference>
<dbReference type="Pfam" id="PF00170">
    <property type="entry name" value="bZIP_1"/>
    <property type="match status" value="1"/>
</dbReference>
<evidence type="ECO:0000313" key="11">
    <source>
        <dbReference type="EMBL" id="RPA81863.1"/>
    </source>
</evidence>
<dbReference type="InterPro" id="IPR046347">
    <property type="entry name" value="bZIP_sf"/>
</dbReference>
<dbReference type="GO" id="GO:0000976">
    <property type="term" value="F:transcription cis-regulatory region binding"/>
    <property type="evidence" value="ECO:0007669"/>
    <property type="project" value="InterPro"/>
</dbReference>
<name>A0A3N4I708_ASCIM</name>
<accession>A0A3N4I708</accession>
<protein>
    <recommendedName>
        <fullName evidence="8">Putative transcription factor kapC</fullName>
    </recommendedName>
</protein>
<feature type="region of interest" description="Disordered" evidence="9">
    <location>
        <begin position="1"/>
        <end position="22"/>
    </location>
</feature>
<organism evidence="11 12">
    <name type="scientific">Ascobolus immersus RN42</name>
    <dbReference type="NCBI Taxonomy" id="1160509"/>
    <lineage>
        <taxon>Eukaryota</taxon>
        <taxon>Fungi</taxon>
        <taxon>Dikarya</taxon>
        <taxon>Ascomycota</taxon>
        <taxon>Pezizomycotina</taxon>
        <taxon>Pezizomycetes</taxon>
        <taxon>Pezizales</taxon>
        <taxon>Ascobolaceae</taxon>
        <taxon>Ascobolus</taxon>
    </lineage>
</organism>
<comment type="subcellular location">
    <subcellularLocation>
        <location evidence="2">Nucleus</location>
    </subcellularLocation>
</comment>
<dbReference type="GO" id="GO:0090575">
    <property type="term" value="C:RNA polymerase II transcription regulator complex"/>
    <property type="evidence" value="ECO:0007669"/>
    <property type="project" value="TreeGrafter"/>
</dbReference>
<evidence type="ECO:0000256" key="8">
    <source>
        <dbReference type="ARBA" id="ARBA00044067"/>
    </source>
</evidence>
<dbReference type="GO" id="GO:0001228">
    <property type="term" value="F:DNA-binding transcription activator activity, RNA polymerase II-specific"/>
    <property type="evidence" value="ECO:0007669"/>
    <property type="project" value="TreeGrafter"/>
</dbReference>
<dbReference type="OrthoDB" id="2593073at2759"/>
<keyword evidence="4" id="KW-0805">Transcription regulation</keyword>
<evidence type="ECO:0000256" key="9">
    <source>
        <dbReference type="SAM" id="MobiDB-lite"/>
    </source>
</evidence>
<keyword evidence="7" id="KW-0539">Nucleus</keyword>
<feature type="domain" description="BZIP" evidence="10">
    <location>
        <begin position="119"/>
        <end position="134"/>
    </location>
</feature>
<feature type="region of interest" description="Disordered" evidence="9">
    <location>
        <begin position="77"/>
        <end position="132"/>
    </location>
</feature>
<evidence type="ECO:0000256" key="6">
    <source>
        <dbReference type="ARBA" id="ARBA00023163"/>
    </source>
</evidence>
<dbReference type="AlphaFoldDB" id="A0A3N4I708"/>
<dbReference type="SMART" id="SM00338">
    <property type="entry name" value="BRLZ"/>
    <property type="match status" value="1"/>
</dbReference>
<dbReference type="STRING" id="1160509.A0A3N4I708"/>
<evidence type="ECO:0000256" key="4">
    <source>
        <dbReference type="ARBA" id="ARBA00023015"/>
    </source>
</evidence>
<evidence type="ECO:0000256" key="3">
    <source>
        <dbReference type="ARBA" id="ARBA00007163"/>
    </source>
</evidence>
<comment type="similarity">
    <text evidence="3">Belongs to the bZIP family.</text>
</comment>
<dbReference type="Gene3D" id="1.20.5.170">
    <property type="match status" value="1"/>
</dbReference>
<evidence type="ECO:0000256" key="5">
    <source>
        <dbReference type="ARBA" id="ARBA00023125"/>
    </source>
</evidence>
<dbReference type="InterPro" id="IPR050936">
    <property type="entry name" value="AP-1-like"/>
</dbReference>
<proteinExistence type="inferred from homology"/>
<evidence type="ECO:0000256" key="2">
    <source>
        <dbReference type="ARBA" id="ARBA00004123"/>
    </source>
</evidence>
<dbReference type="SUPFAM" id="SSF57959">
    <property type="entry name" value="Leucine zipper domain"/>
    <property type="match status" value="1"/>
</dbReference>
<feature type="region of interest" description="Disordered" evidence="9">
    <location>
        <begin position="227"/>
        <end position="247"/>
    </location>
</feature>
<sequence length="266" mass="28760">MMDDTAPHQESDREEALRTHLLNNIESSTLVKASASGEHPGENNIDPAISSLHVISSHLAGNAPVAPVAPVGHLSQNHLTESGENTPVIGTYSQATSMPHGDHDGSRKKAGKRELSTSKRAAQNRAAQRAFRQRKEGYIKKLEEQVRDFGVMEEQYKAIQAENYSLRAYIISLQSRLIESQGEDAVPPPPNHLLGNSQQVQSTPKQAAVFDTKSKNVAHSAIEAGVVGARTYEAGPDNSRDSKDDEAYNSFLAKRLNGGDDSAKGS</sequence>
<feature type="compositionally biased region" description="Low complexity" evidence="9">
    <location>
        <begin position="120"/>
        <end position="130"/>
    </location>
</feature>
<reference evidence="11 12" key="1">
    <citation type="journal article" date="2018" name="Nat. Ecol. Evol.">
        <title>Pezizomycetes genomes reveal the molecular basis of ectomycorrhizal truffle lifestyle.</title>
        <authorList>
            <person name="Murat C."/>
            <person name="Payen T."/>
            <person name="Noel B."/>
            <person name="Kuo A."/>
            <person name="Morin E."/>
            <person name="Chen J."/>
            <person name="Kohler A."/>
            <person name="Krizsan K."/>
            <person name="Balestrini R."/>
            <person name="Da Silva C."/>
            <person name="Montanini B."/>
            <person name="Hainaut M."/>
            <person name="Levati E."/>
            <person name="Barry K.W."/>
            <person name="Belfiori B."/>
            <person name="Cichocki N."/>
            <person name="Clum A."/>
            <person name="Dockter R.B."/>
            <person name="Fauchery L."/>
            <person name="Guy J."/>
            <person name="Iotti M."/>
            <person name="Le Tacon F."/>
            <person name="Lindquist E.A."/>
            <person name="Lipzen A."/>
            <person name="Malagnac F."/>
            <person name="Mello A."/>
            <person name="Molinier V."/>
            <person name="Miyauchi S."/>
            <person name="Poulain J."/>
            <person name="Riccioni C."/>
            <person name="Rubini A."/>
            <person name="Sitrit Y."/>
            <person name="Splivallo R."/>
            <person name="Traeger S."/>
            <person name="Wang M."/>
            <person name="Zifcakova L."/>
            <person name="Wipf D."/>
            <person name="Zambonelli A."/>
            <person name="Paolocci F."/>
            <person name="Nowrousian M."/>
            <person name="Ottonello S."/>
            <person name="Baldrian P."/>
            <person name="Spatafora J.W."/>
            <person name="Henrissat B."/>
            <person name="Nagy L.G."/>
            <person name="Aury J.M."/>
            <person name="Wincker P."/>
            <person name="Grigoriev I.V."/>
            <person name="Bonfante P."/>
            <person name="Martin F.M."/>
        </authorList>
    </citation>
    <scope>NUCLEOTIDE SEQUENCE [LARGE SCALE GENOMIC DNA]</scope>
    <source>
        <strain evidence="11 12">RN42</strain>
    </source>
</reference>
<dbReference type="PANTHER" id="PTHR40621">
    <property type="entry name" value="TRANSCRIPTION FACTOR KAPC-RELATED"/>
    <property type="match status" value="1"/>
</dbReference>
<keyword evidence="12" id="KW-1185">Reference proteome</keyword>
<feature type="compositionally biased region" description="Basic and acidic residues" evidence="9">
    <location>
        <begin position="100"/>
        <end position="117"/>
    </location>
</feature>
<dbReference type="PROSITE" id="PS00036">
    <property type="entry name" value="BZIP_BASIC"/>
    <property type="match status" value="1"/>
</dbReference>
<evidence type="ECO:0000256" key="7">
    <source>
        <dbReference type="ARBA" id="ARBA00023242"/>
    </source>
</evidence>